<dbReference type="EMBL" id="JAVDWO010000003">
    <property type="protein sequence ID" value="MDR7192156.1"/>
    <property type="molecule type" value="Genomic_DNA"/>
</dbReference>
<evidence type="ECO:0000256" key="2">
    <source>
        <dbReference type="SAM" id="MobiDB-lite"/>
    </source>
</evidence>
<feature type="compositionally biased region" description="Gly residues" evidence="2">
    <location>
        <begin position="1"/>
        <end position="10"/>
    </location>
</feature>
<dbReference type="CDD" id="cd11599">
    <property type="entry name" value="HDAC_classII_2"/>
    <property type="match status" value="1"/>
</dbReference>
<name>A0ABU1XVI9_9GAMM</name>
<comment type="caution">
    <text evidence="4">The sequence shown here is derived from an EMBL/GenBank/DDBJ whole genome shotgun (WGS) entry which is preliminary data.</text>
</comment>
<accession>A0ABU1XVI9</accession>
<dbReference type="InterPro" id="IPR037138">
    <property type="entry name" value="His_deacetylse_dom_sf"/>
</dbReference>
<protein>
    <submittedName>
        <fullName evidence="4">Acetoin utilization deacetylase AcuC-like enzyme</fullName>
    </submittedName>
</protein>
<comment type="similarity">
    <text evidence="1">Belongs to the histone deacetylase family.</text>
</comment>
<feature type="compositionally biased region" description="Basic and acidic residues" evidence="2">
    <location>
        <begin position="23"/>
        <end position="33"/>
    </location>
</feature>
<dbReference type="PANTHER" id="PTHR10625:SF10">
    <property type="entry name" value="HISTONE DEACETYLASE HDAC1"/>
    <property type="match status" value="1"/>
</dbReference>
<gene>
    <name evidence="4" type="ORF">J2W68_000864</name>
</gene>
<organism evidence="4 5">
    <name type="scientific">Luteimonas terrae</name>
    <dbReference type="NCBI Taxonomy" id="1530191"/>
    <lineage>
        <taxon>Bacteria</taxon>
        <taxon>Pseudomonadati</taxon>
        <taxon>Pseudomonadota</taxon>
        <taxon>Gammaproteobacteria</taxon>
        <taxon>Lysobacterales</taxon>
        <taxon>Lysobacteraceae</taxon>
        <taxon>Luteimonas</taxon>
    </lineage>
</organism>
<evidence type="ECO:0000259" key="3">
    <source>
        <dbReference type="Pfam" id="PF00850"/>
    </source>
</evidence>
<feature type="region of interest" description="Disordered" evidence="2">
    <location>
        <begin position="1"/>
        <end position="33"/>
    </location>
</feature>
<dbReference type="Pfam" id="PF00850">
    <property type="entry name" value="Hist_deacetyl"/>
    <property type="match status" value="1"/>
</dbReference>
<dbReference type="InterPro" id="IPR023696">
    <property type="entry name" value="Ureohydrolase_dom_sf"/>
</dbReference>
<dbReference type="PRINTS" id="PR01270">
    <property type="entry name" value="HDASUPER"/>
</dbReference>
<sequence>MHHPVGFGGGDQRRVPVFSHPSLLDHDTGPGHAERPERLAAVIEALRAAFPDLDLRQAPAATRGQLLRVHDASLLANILDARPTGRIPLDSDTVLSPGSAQAALHAAGAGVAAVDAVLGGSERRVFCAVRPPGHHATADIAMGFCLFNNIAVAAAHALDRYGLTRVSIVDFDVHHGNGTQAIFEAEPRVQYVSSHQMPLFPDTGRRDERGVGNIVNVPLAAGTGSRRFCDAWRERLLPEIDAFAPQLLMISAGFDAHWRDPLAQLQLDAEDFGWLTGELVAIADRHCEGRIVSMLEGGYDLQALRESSVAHLRALTG</sequence>
<dbReference type="Gene3D" id="3.40.800.20">
    <property type="entry name" value="Histone deacetylase domain"/>
    <property type="match status" value="1"/>
</dbReference>
<dbReference type="PANTHER" id="PTHR10625">
    <property type="entry name" value="HISTONE DEACETYLASE HDAC1-RELATED"/>
    <property type="match status" value="1"/>
</dbReference>
<keyword evidence="5" id="KW-1185">Reference proteome</keyword>
<dbReference type="InterPro" id="IPR000286">
    <property type="entry name" value="HDACs"/>
</dbReference>
<dbReference type="SUPFAM" id="SSF52768">
    <property type="entry name" value="Arginase/deacetylase"/>
    <property type="match status" value="1"/>
</dbReference>
<dbReference type="Proteomes" id="UP001256588">
    <property type="component" value="Unassembled WGS sequence"/>
</dbReference>
<evidence type="ECO:0000313" key="5">
    <source>
        <dbReference type="Proteomes" id="UP001256588"/>
    </source>
</evidence>
<proteinExistence type="inferred from homology"/>
<evidence type="ECO:0000256" key="1">
    <source>
        <dbReference type="ARBA" id="ARBA00005947"/>
    </source>
</evidence>
<evidence type="ECO:0000313" key="4">
    <source>
        <dbReference type="EMBL" id="MDR7192156.1"/>
    </source>
</evidence>
<feature type="domain" description="Histone deacetylase" evidence="3">
    <location>
        <begin position="32"/>
        <end position="315"/>
    </location>
</feature>
<reference evidence="4 5" key="1">
    <citation type="submission" date="2023-07" db="EMBL/GenBank/DDBJ databases">
        <title>Sorghum-associated microbial communities from plants grown in Nebraska, USA.</title>
        <authorList>
            <person name="Schachtman D."/>
        </authorList>
    </citation>
    <scope>NUCLEOTIDE SEQUENCE [LARGE SCALE GENOMIC DNA]</scope>
    <source>
        <strain evidence="4 5">4099</strain>
    </source>
</reference>
<dbReference type="InterPro" id="IPR023801">
    <property type="entry name" value="His_deacetylse_dom"/>
</dbReference>